<evidence type="ECO:0000256" key="2">
    <source>
        <dbReference type="ARBA" id="ARBA00023110"/>
    </source>
</evidence>
<dbReference type="EMBL" id="AM286690">
    <property type="protein sequence ID" value="CAL16653.1"/>
    <property type="molecule type" value="Genomic_DNA"/>
</dbReference>
<proteinExistence type="inferred from homology"/>
<keyword evidence="2 4" id="KW-0697">Rotamase</keyword>
<dbReference type="AlphaFoldDB" id="Q0VQ95"/>
<evidence type="ECO:0000256" key="3">
    <source>
        <dbReference type="ARBA" id="ARBA00023235"/>
    </source>
</evidence>
<sequence>MRLAAALLALLPGLLLANPLVRLETTAGPVTIELYEDKAPKSVANFLQYVDSGFYNNTQFHRVIRGFMIQGGGFDQSGQRKAARAPIQNEADNGLKNKRGTLAMARTSNPHSATAQFFINLVDSRSLDFTGKNSRGWGYAVFGAVTEGMNVVDNIAQEPTTSQRLNGMMARDVPQVPILITKAYRLDNDTTSAQEKQPASEVKDAQ</sequence>
<feature type="domain" description="PPIase cyclophilin-type" evidence="5">
    <location>
        <begin position="24"/>
        <end position="185"/>
    </location>
</feature>
<dbReference type="Proteomes" id="UP000008871">
    <property type="component" value="Chromosome"/>
</dbReference>
<name>Q0VQ95_ALCBS</name>
<evidence type="ECO:0000259" key="5">
    <source>
        <dbReference type="PROSITE" id="PS50072"/>
    </source>
</evidence>
<dbReference type="InterPro" id="IPR029000">
    <property type="entry name" value="Cyclophilin-like_dom_sf"/>
</dbReference>
<gene>
    <name evidence="6" type="primary">ppiA</name>
    <name evidence="6" type="ordered locus">ABO_1205</name>
</gene>
<comment type="catalytic activity">
    <reaction evidence="4">
        <text>[protein]-peptidylproline (omega=180) = [protein]-peptidylproline (omega=0)</text>
        <dbReference type="Rhea" id="RHEA:16237"/>
        <dbReference type="Rhea" id="RHEA-COMP:10747"/>
        <dbReference type="Rhea" id="RHEA-COMP:10748"/>
        <dbReference type="ChEBI" id="CHEBI:83833"/>
        <dbReference type="ChEBI" id="CHEBI:83834"/>
        <dbReference type="EC" id="5.2.1.8"/>
    </reaction>
</comment>
<comment type="function">
    <text evidence="4">PPIases accelerate the folding of proteins. It catalyzes the cis-trans isomerization of proline imidic peptide bonds in oligopeptides.</text>
</comment>
<feature type="signal peptide" evidence="4">
    <location>
        <begin position="1"/>
        <end position="17"/>
    </location>
</feature>
<dbReference type="InterPro" id="IPR020892">
    <property type="entry name" value="Cyclophilin-type_PPIase_CS"/>
</dbReference>
<comment type="similarity">
    <text evidence="1 4">Belongs to the cyclophilin-type PPIase family.</text>
</comment>
<dbReference type="InterPro" id="IPR002130">
    <property type="entry name" value="Cyclophilin-type_PPIase_dom"/>
</dbReference>
<feature type="chain" id="PRO_5006532063" description="Peptidyl-prolyl cis-trans isomerase" evidence="4">
    <location>
        <begin position="18"/>
        <end position="206"/>
    </location>
</feature>
<dbReference type="OrthoDB" id="9807797at2"/>
<dbReference type="eggNOG" id="COG0652">
    <property type="taxonomic scope" value="Bacteria"/>
</dbReference>
<evidence type="ECO:0000256" key="4">
    <source>
        <dbReference type="RuleBase" id="RU363019"/>
    </source>
</evidence>
<evidence type="ECO:0000313" key="7">
    <source>
        <dbReference type="Proteomes" id="UP000008871"/>
    </source>
</evidence>
<dbReference type="PANTHER" id="PTHR43246">
    <property type="entry name" value="PEPTIDYL-PROLYL CIS-TRANS ISOMERASE CYP38, CHLOROPLASTIC"/>
    <property type="match status" value="1"/>
</dbReference>
<dbReference type="Gene3D" id="2.40.100.10">
    <property type="entry name" value="Cyclophilin-like"/>
    <property type="match status" value="1"/>
</dbReference>
<dbReference type="GO" id="GO:0003755">
    <property type="term" value="F:peptidyl-prolyl cis-trans isomerase activity"/>
    <property type="evidence" value="ECO:0007669"/>
    <property type="project" value="UniProtKB-UniRule"/>
</dbReference>
<dbReference type="EC" id="5.2.1.8" evidence="4"/>
<dbReference type="HOGENOM" id="CLU_012062_16_9_6"/>
<dbReference type="SUPFAM" id="SSF50891">
    <property type="entry name" value="Cyclophilin-like"/>
    <property type="match status" value="1"/>
</dbReference>
<protein>
    <recommendedName>
        <fullName evidence="4">Peptidyl-prolyl cis-trans isomerase</fullName>
        <shortName evidence="4">PPIase</shortName>
        <ecNumber evidence="4">5.2.1.8</ecNumber>
    </recommendedName>
</protein>
<reference evidence="6 7" key="1">
    <citation type="journal article" date="2006" name="Nat. Biotechnol.">
        <title>Genome sequence of the ubiquitous hydrocarbon-degrading marine bacterium Alcanivorax borkumensis.</title>
        <authorList>
            <person name="Schneiker S."/>
            <person name="Martins dos Santos V.A.P."/>
            <person name="Bartels D."/>
            <person name="Bekel T."/>
            <person name="Brecht M."/>
            <person name="Buhrmester J."/>
            <person name="Chernikova T.N."/>
            <person name="Denaro R."/>
            <person name="Ferrer M."/>
            <person name="Gertler C."/>
            <person name="Goesmann A."/>
            <person name="Golyshina O.V."/>
            <person name="Kaminski F."/>
            <person name="Khachane A.N."/>
            <person name="Lang S."/>
            <person name="Linke B."/>
            <person name="McHardy A.C."/>
            <person name="Meyer F."/>
            <person name="Nechitaylo T."/>
            <person name="Puehler A."/>
            <person name="Regenhardt D."/>
            <person name="Rupp O."/>
            <person name="Sabirova J.S."/>
            <person name="Selbitschka W."/>
            <person name="Yakimov M.M."/>
            <person name="Timmis K.N."/>
            <person name="Vorhoelter F.-J."/>
            <person name="Weidner S."/>
            <person name="Kaiser O."/>
            <person name="Golyshin P.N."/>
        </authorList>
    </citation>
    <scope>NUCLEOTIDE SEQUENCE [LARGE SCALE GENOMIC DNA]</scope>
    <source>
        <strain evidence="7">ATCC 700651 / DSM 11573 / NCIMB 13689 / SK2</strain>
    </source>
</reference>
<dbReference type="KEGG" id="abo:ABO_1205"/>
<dbReference type="STRING" id="393595.ABO_1205"/>
<keyword evidence="3 4" id="KW-0413">Isomerase</keyword>
<dbReference type="RefSeq" id="WP_011588488.1">
    <property type="nucleotide sequence ID" value="NC_008260.1"/>
</dbReference>
<keyword evidence="4" id="KW-0732">Signal</keyword>
<dbReference type="GO" id="GO:0006457">
    <property type="term" value="P:protein folding"/>
    <property type="evidence" value="ECO:0007669"/>
    <property type="project" value="InterPro"/>
</dbReference>
<accession>Q0VQ95</accession>
<dbReference type="PROSITE" id="PS00170">
    <property type="entry name" value="CSA_PPIASE_1"/>
    <property type="match status" value="1"/>
</dbReference>
<evidence type="ECO:0000313" key="6">
    <source>
        <dbReference type="EMBL" id="CAL16653.1"/>
    </source>
</evidence>
<organism evidence="6 7">
    <name type="scientific">Alcanivorax borkumensis (strain ATCC 700651 / DSM 11573 / NCIMB 13689 / SK2)</name>
    <dbReference type="NCBI Taxonomy" id="393595"/>
    <lineage>
        <taxon>Bacteria</taxon>
        <taxon>Pseudomonadati</taxon>
        <taxon>Pseudomonadota</taxon>
        <taxon>Gammaproteobacteria</taxon>
        <taxon>Oceanospirillales</taxon>
        <taxon>Alcanivoracaceae</taxon>
        <taxon>Alcanivorax</taxon>
    </lineage>
</organism>
<dbReference type="PRINTS" id="PR00153">
    <property type="entry name" value="CSAPPISMRASE"/>
</dbReference>
<evidence type="ECO:0000256" key="1">
    <source>
        <dbReference type="ARBA" id="ARBA00007365"/>
    </source>
</evidence>
<keyword evidence="7" id="KW-1185">Reference proteome</keyword>
<dbReference type="InterPro" id="IPR044665">
    <property type="entry name" value="E_coli_cyclophilin_A-like"/>
</dbReference>
<dbReference type="PROSITE" id="PS50072">
    <property type="entry name" value="CSA_PPIASE_2"/>
    <property type="match status" value="1"/>
</dbReference>
<dbReference type="Pfam" id="PF00160">
    <property type="entry name" value="Pro_isomerase"/>
    <property type="match status" value="1"/>
</dbReference>